<dbReference type="EMBL" id="KL367477">
    <property type="protein sequence ID" value="KFD72552.1"/>
    <property type="molecule type" value="Genomic_DNA"/>
</dbReference>
<gene>
    <name evidence="2" type="ORF">M513_04009</name>
    <name evidence="3" type="ORF">M514_04009</name>
</gene>
<protein>
    <submittedName>
        <fullName evidence="2">Uncharacterized protein</fullName>
    </submittedName>
</protein>
<sequence>MKSPFFVLLLFSLFFSSFSFSLWGLFWSPKKVQNDSSLMKWTEEDSYLHDGWTVETAMRHYVAVYCEKFKCRKHIQDVMTTMADNEKYTLALIDAAECQSNCREEFSGSNTTRRIAYLYVKEVYLPKKKEYLKKAGLAE</sequence>
<evidence type="ECO:0000313" key="3">
    <source>
        <dbReference type="EMBL" id="KFD72552.1"/>
    </source>
</evidence>
<dbReference type="AlphaFoldDB" id="A0A085MCZ5"/>
<name>A0A085MCZ5_9BILA</name>
<feature type="chain" id="PRO_5010405255" evidence="1">
    <location>
        <begin position="20"/>
        <end position="139"/>
    </location>
</feature>
<proteinExistence type="predicted"/>
<evidence type="ECO:0000256" key="1">
    <source>
        <dbReference type="SAM" id="SignalP"/>
    </source>
</evidence>
<organism evidence="2 4">
    <name type="scientific">Trichuris suis</name>
    <name type="common">pig whipworm</name>
    <dbReference type="NCBI Taxonomy" id="68888"/>
    <lineage>
        <taxon>Eukaryota</taxon>
        <taxon>Metazoa</taxon>
        <taxon>Ecdysozoa</taxon>
        <taxon>Nematoda</taxon>
        <taxon>Enoplea</taxon>
        <taxon>Dorylaimia</taxon>
        <taxon>Trichinellida</taxon>
        <taxon>Trichuridae</taxon>
        <taxon>Trichuris</taxon>
    </lineage>
</organism>
<dbReference type="Proteomes" id="UP000030764">
    <property type="component" value="Unassembled WGS sequence"/>
</dbReference>
<keyword evidence="1" id="KW-0732">Signal</keyword>
<keyword evidence="4" id="KW-1185">Reference proteome</keyword>
<evidence type="ECO:0000313" key="4">
    <source>
        <dbReference type="Proteomes" id="UP000030764"/>
    </source>
</evidence>
<accession>A0A085MCZ5</accession>
<feature type="signal peptide" evidence="1">
    <location>
        <begin position="1"/>
        <end position="19"/>
    </location>
</feature>
<dbReference type="EMBL" id="KL363202">
    <property type="protein sequence ID" value="KFD55091.1"/>
    <property type="molecule type" value="Genomic_DNA"/>
</dbReference>
<reference evidence="2 4" key="1">
    <citation type="journal article" date="2014" name="Nat. Genet.">
        <title>Genome and transcriptome of the porcine whipworm Trichuris suis.</title>
        <authorList>
            <person name="Jex A.R."/>
            <person name="Nejsum P."/>
            <person name="Schwarz E.M."/>
            <person name="Hu L."/>
            <person name="Young N.D."/>
            <person name="Hall R.S."/>
            <person name="Korhonen P.K."/>
            <person name="Liao S."/>
            <person name="Thamsborg S."/>
            <person name="Xia J."/>
            <person name="Xu P."/>
            <person name="Wang S."/>
            <person name="Scheerlinck J.P."/>
            <person name="Hofmann A."/>
            <person name="Sternberg P.W."/>
            <person name="Wang J."/>
            <person name="Gasser R.B."/>
        </authorList>
    </citation>
    <scope>NUCLEOTIDE SEQUENCE [LARGE SCALE GENOMIC DNA]</scope>
    <source>
        <strain evidence="3">DCEP-RM93F</strain>
        <strain evidence="2">DCEP-RM93M</strain>
    </source>
</reference>
<evidence type="ECO:0000313" key="2">
    <source>
        <dbReference type="EMBL" id="KFD55091.1"/>
    </source>
</evidence>
<dbReference type="Proteomes" id="UP000030758">
    <property type="component" value="Unassembled WGS sequence"/>
</dbReference>